<feature type="compositionally biased region" description="Basic and acidic residues" evidence="1">
    <location>
        <begin position="210"/>
        <end position="219"/>
    </location>
</feature>
<name>A0AAV5SY25_9BILA</name>
<feature type="compositionally biased region" description="Basic and acidic residues" evidence="1">
    <location>
        <begin position="398"/>
        <end position="432"/>
    </location>
</feature>
<feature type="compositionally biased region" description="Polar residues" evidence="1">
    <location>
        <begin position="676"/>
        <end position="698"/>
    </location>
</feature>
<comment type="caution">
    <text evidence="2">The sequence shown here is derived from an EMBL/GenBank/DDBJ whole genome shotgun (WGS) entry which is preliminary data.</text>
</comment>
<feature type="region of interest" description="Disordered" evidence="1">
    <location>
        <begin position="546"/>
        <end position="608"/>
    </location>
</feature>
<feature type="compositionally biased region" description="Basic and acidic residues" evidence="1">
    <location>
        <begin position="699"/>
        <end position="708"/>
    </location>
</feature>
<feature type="compositionally biased region" description="Basic and acidic residues" evidence="1">
    <location>
        <begin position="464"/>
        <end position="534"/>
    </location>
</feature>
<feature type="region of interest" description="Disordered" evidence="1">
    <location>
        <begin position="389"/>
        <end position="437"/>
    </location>
</feature>
<feature type="compositionally biased region" description="Basic and acidic residues" evidence="1">
    <location>
        <begin position="262"/>
        <end position="307"/>
    </location>
</feature>
<evidence type="ECO:0000256" key="1">
    <source>
        <dbReference type="SAM" id="MobiDB-lite"/>
    </source>
</evidence>
<evidence type="ECO:0000313" key="2">
    <source>
        <dbReference type="EMBL" id="GMS86264.1"/>
    </source>
</evidence>
<feature type="region of interest" description="Disordered" evidence="1">
    <location>
        <begin position="673"/>
        <end position="710"/>
    </location>
</feature>
<dbReference type="Proteomes" id="UP001432027">
    <property type="component" value="Unassembled WGS sequence"/>
</dbReference>
<organism evidence="2 3">
    <name type="scientific">Pristionchus entomophagus</name>
    <dbReference type="NCBI Taxonomy" id="358040"/>
    <lineage>
        <taxon>Eukaryota</taxon>
        <taxon>Metazoa</taxon>
        <taxon>Ecdysozoa</taxon>
        <taxon>Nematoda</taxon>
        <taxon>Chromadorea</taxon>
        <taxon>Rhabditida</taxon>
        <taxon>Rhabditina</taxon>
        <taxon>Diplogasteromorpha</taxon>
        <taxon>Diplogasteroidea</taxon>
        <taxon>Neodiplogasteridae</taxon>
        <taxon>Pristionchus</taxon>
    </lineage>
</organism>
<gene>
    <name evidence="2" type="ORF">PENTCL1PPCAC_8439</name>
</gene>
<feature type="compositionally biased region" description="Basic and acidic residues" evidence="1">
    <location>
        <begin position="561"/>
        <end position="584"/>
    </location>
</feature>
<keyword evidence="3" id="KW-1185">Reference proteome</keyword>
<protein>
    <submittedName>
        <fullName evidence="2">Uncharacterized protein</fullName>
    </submittedName>
</protein>
<accession>A0AAV5SY25</accession>
<evidence type="ECO:0000313" key="3">
    <source>
        <dbReference type="Proteomes" id="UP001432027"/>
    </source>
</evidence>
<dbReference type="AlphaFoldDB" id="A0AAV5SY25"/>
<dbReference type="EMBL" id="BTSX01000002">
    <property type="protein sequence ID" value="GMS86264.1"/>
    <property type="molecule type" value="Genomic_DNA"/>
</dbReference>
<sequence length="879" mass="102440">KIIAATADVCTLIESSTAERVWETLVVNVEPSFQKAEDDVHVERGEDDSEEWTEVTSSTKRVWRALAIDTEASTQKADVNVVQKAPDVVTVEPSLQKADIVVSQKAVEVVDVELNDPAVCAYGRTLMNEIRAAIGAAQMTFSNYKDVSEDENGRVVEQLAHNVLLPRAPREKKDYWKKRKDFWEKNKHRYWENKRNGNQKQPVFTPFTHTTDHLREDDGDNLRKFNGWAAKQKQEQEAKAADGEWEWHLQNEETSGSSEDNDERHSRKNSDDHVPQRSHSQEDESHRAHQESRQRRRSGENDSLERQRDDWLEWRKSENRGHDKFGNLLREMNAVSLAPPPGLPSLSPKGTRPAFRTDYEGRALDESKGPDLFGNNHLTVGYGLPPGLALDIGQDSRTSYRSDHGEREQERQEGGAARDDGFGKRTSQDEYRNGLTRNTDVYQNLYCNNARDDHYSRGGSQYDSSKRYRDDDSNGYQHRDSRTKQDEDRFGNSRDGYSRAESSYDQRYKEEDDRYYQERSSRRSEDREEARRSNWKEVDYRETRVFNESEDEEDKYRRRRDSREEFGQRESGYHDNFYEREERNKRRSVTFSHNGRDSAGYSNDNRYTSKNQVHLVTLSSGLRVTRDSEPMNDTFRSADERSFRQRGPSSHDCSVTRRFIGASNDVEVTLHETAERASTSASVRETGRSNRSARNQGNKARENEREASLPHQYTQEEMMMLAKVEMEDRLKARMYRDGKPIFPALNKKYGADLPECQPLRKPSSSTKWVRGSSDYMPYHYDPATDTASPVEDADISTMYREGKVNARSLFAMKFESEYFYKQEQLLNEKGSEESPFNGVLERKRRETEIHLDTFHFEEWTEDIKALIEQNEKWEKKHRR</sequence>
<feature type="region of interest" description="Disordered" evidence="1">
    <location>
        <begin position="251"/>
        <end position="307"/>
    </location>
</feature>
<feature type="non-terminal residue" evidence="2">
    <location>
        <position position="1"/>
    </location>
</feature>
<proteinExistence type="predicted"/>
<reference evidence="2" key="1">
    <citation type="submission" date="2023-10" db="EMBL/GenBank/DDBJ databases">
        <title>Genome assembly of Pristionchus species.</title>
        <authorList>
            <person name="Yoshida K."/>
            <person name="Sommer R.J."/>
        </authorList>
    </citation>
    <scope>NUCLEOTIDE SEQUENCE</scope>
    <source>
        <strain evidence="2">RS0144</strain>
    </source>
</reference>
<feature type="region of interest" description="Disordered" evidence="1">
    <location>
        <begin position="450"/>
        <end position="534"/>
    </location>
</feature>
<feature type="region of interest" description="Disordered" evidence="1">
    <location>
        <begin position="193"/>
        <end position="219"/>
    </location>
</feature>
<feature type="region of interest" description="Disordered" evidence="1">
    <location>
        <begin position="336"/>
        <end position="355"/>
    </location>
</feature>